<dbReference type="RefSeq" id="XP_025360374.1">
    <property type="nucleotide sequence ID" value="XM_025509728.1"/>
</dbReference>
<feature type="compositionally biased region" description="Low complexity" evidence="1">
    <location>
        <begin position="265"/>
        <end position="287"/>
    </location>
</feature>
<feature type="compositionally biased region" description="Basic and acidic residues" evidence="1">
    <location>
        <begin position="181"/>
        <end position="193"/>
    </location>
</feature>
<accession>A0A316UKD7</accession>
<evidence type="ECO:0000256" key="1">
    <source>
        <dbReference type="SAM" id="MobiDB-lite"/>
    </source>
</evidence>
<dbReference type="EMBL" id="KZ819674">
    <property type="protein sequence ID" value="PWN25762.1"/>
    <property type="molecule type" value="Genomic_DNA"/>
</dbReference>
<keyword evidence="3" id="KW-1185">Reference proteome</keyword>
<protein>
    <submittedName>
        <fullName evidence="2">Uncharacterized protein</fullName>
    </submittedName>
</protein>
<reference evidence="2 3" key="1">
    <citation type="journal article" date="2018" name="Mol. Biol. Evol.">
        <title>Broad Genomic Sampling Reveals a Smut Pathogenic Ancestry of the Fungal Clade Ustilaginomycotina.</title>
        <authorList>
            <person name="Kijpornyongpan T."/>
            <person name="Mondo S.J."/>
            <person name="Barry K."/>
            <person name="Sandor L."/>
            <person name="Lee J."/>
            <person name="Lipzen A."/>
            <person name="Pangilinan J."/>
            <person name="LaButti K."/>
            <person name="Hainaut M."/>
            <person name="Henrissat B."/>
            <person name="Grigoriev I.V."/>
            <person name="Spatafora J.W."/>
            <person name="Aime M.C."/>
        </authorList>
    </citation>
    <scope>NUCLEOTIDE SEQUENCE [LARGE SCALE GENOMIC DNA]</scope>
    <source>
        <strain evidence="2 3">MCA 5214</strain>
    </source>
</reference>
<evidence type="ECO:0000313" key="3">
    <source>
        <dbReference type="Proteomes" id="UP000245884"/>
    </source>
</evidence>
<dbReference type="Proteomes" id="UP000245884">
    <property type="component" value="Unassembled WGS sequence"/>
</dbReference>
<feature type="region of interest" description="Disordered" evidence="1">
    <location>
        <begin position="166"/>
        <end position="348"/>
    </location>
</feature>
<proteinExistence type="predicted"/>
<organism evidence="2 3">
    <name type="scientific">Jaminaea rosea</name>
    <dbReference type="NCBI Taxonomy" id="1569628"/>
    <lineage>
        <taxon>Eukaryota</taxon>
        <taxon>Fungi</taxon>
        <taxon>Dikarya</taxon>
        <taxon>Basidiomycota</taxon>
        <taxon>Ustilaginomycotina</taxon>
        <taxon>Exobasidiomycetes</taxon>
        <taxon>Microstromatales</taxon>
        <taxon>Microstromatales incertae sedis</taxon>
        <taxon>Jaminaea</taxon>
    </lineage>
</organism>
<name>A0A316UKD7_9BASI</name>
<feature type="compositionally biased region" description="Low complexity" evidence="1">
    <location>
        <begin position="221"/>
        <end position="246"/>
    </location>
</feature>
<gene>
    <name evidence="2" type="ORF">BDZ90DRAFT_61982</name>
</gene>
<feature type="region of interest" description="Disordered" evidence="1">
    <location>
        <begin position="99"/>
        <end position="132"/>
    </location>
</feature>
<dbReference type="OrthoDB" id="3362884at2759"/>
<dbReference type="GeneID" id="37031551"/>
<sequence length="348" mass="36038">MGCVFSSLAQVFLYVGEFFENVFLLLGEILSVLTRGIFTLLVGICDILAAASCCCRVPYDQRPDRGTFVYSNAITKDVGGNKVLNKMVISQADRAKQREDKLKKTEAALEKQRDAKESEDDKATSESAAKEADAATKPFMARFFGSQPAKKIDGTPAAAAVAAASGKEGEVAPEPVAKGDVPAETKPAKEPLVRRLFGKPAAAMAEKGETAPPAPVEKSVDVAAAGAQNAADPAEPAEAGKAPSKPFFAWRSNEKPEEQKTPTVSANSAPADGAAAPPAESATAAAADKPTELKRAKTTLQTLWHGKKPAVPEKPTTAGAAAAPADGDVVKTEAPSAAPAAVEEPKAA</sequence>
<feature type="compositionally biased region" description="Low complexity" evidence="1">
    <location>
        <begin position="314"/>
        <end position="342"/>
    </location>
</feature>
<evidence type="ECO:0000313" key="2">
    <source>
        <dbReference type="EMBL" id="PWN25762.1"/>
    </source>
</evidence>
<dbReference type="AlphaFoldDB" id="A0A316UKD7"/>